<evidence type="ECO:0000256" key="1">
    <source>
        <dbReference type="SAM" id="MobiDB-lite"/>
    </source>
</evidence>
<gene>
    <name evidence="3" type="ORF">METZ01_LOCUS41653</name>
</gene>
<keyword evidence="2" id="KW-0812">Transmembrane</keyword>
<proteinExistence type="predicted"/>
<dbReference type="Pfam" id="PF11906">
    <property type="entry name" value="DUF3426"/>
    <property type="match status" value="1"/>
</dbReference>
<keyword evidence="2" id="KW-1133">Transmembrane helix</keyword>
<feature type="compositionally biased region" description="Polar residues" evidence="1">
    <location>
        <begin position="57"/>
        <end position="69"/>
    </location>
</feature>
<reference evidence="3" key="1">
    <citation type="submission" date="2018-05" db="EMBL/GenBank/DDBJ databases">
        <authorList>
            <person name="Lanie J.A."/>
            <person name="Ng W.-L."/>
            <person name="Kazmierczak K.M."/>
            <person name="Andrzejewski T.M."/>
            <person name="Davidsen T.M."/>
            <person name="Wayne K.J."/>
            <person name="Tettelin H."/>
            <person name="Glass J.I."/>
            <person name="Rusch D."/>
            <person name="Podicherti R."/>
            <person name="Tsui H.-C.T."/>
            <person name="Winkler M.E."/>
        </authorList>
    </citation>
    <scope>NUCLEOTIDE SEQUENCE</scope>
</reference>
<dbReference type="AlphaFoldDB" id="A0A381RD17"/>
<keyword evidence="2" id="KW-0472">Membrane</keyword>
<evidence type="ECO:0000313" key="3">
    <source>
        <dbReference type="EMBL" id="SUZ88799.1"/>
    </source>
</evidence>
<feature type="region of interest" description="Disordered" evidence="1">
    <location>
        <begin position="57"/>
        <end position="87"/>
    </location>
</feature>
<evidence type="ECO:0008006" key="4">
    <source>
        <dbReference type="Google" id="ProtNLM"/>
    </source>
</evidence>
<dbReference type="InterPro" id="IPR021834">
    <property type="entry name" value="DUF3426"/>
</dbReference>
<organism evidence="3">
    <name type="scientific">marine metagenome</name>
    <dbReference type="NCBI Taxonomy" id="408172"/>
    <lineage>
        <taxon>unclassified sequences</taxon>
        <taxon>metagenomes</taxon>
        <taxon>ecological metagenomes</taxon>
    </lineage>
</organism>
<feature type="compositionally biased region" description="Polar residues" evidence="1">
    <location>
        <begin position="156"/>
        <end position="172"/>
    </location>
</feature>
<name>A0A381RD17_9ZZZZ</name>
<dbReference type="EMBL" id="UINC01001788">
    <property type="protein sequence ID" value="SUZ88799.1"/>
    <property type="molecule type" value="Genomic_DNA"/>
</dbReference>
<sequence>MTYDEQTLLETRCNGCESILSVTADTLAAGAGLVQCGECDTVFNAAWNLVEQIPNPTQARSLQHRSTAGASADRNPEFDRSKVDPRPRLFDLETEHLEELQLPATETESLDEIKKVLRDERGFGPTGNQKVSDSHSTAYRTEPRLSLSDSARDGDSASTVTAALSHSRSQTPYQAPTTSRNLIWFSASVVAVLALFLQARYVLFDQLAAIPTARPYLVQVCKNIGCSIPLTLSGPVFRVIETKVDLHPDIPGVVIVKVRLLNRSTQHRTYPAIELALSDRNGRIVGRRTYSPKSFLAIDDLDKKVPPGADVIVVVNLAQPEDNAVGFEARIVSS</sequence>
<dbReference type="NCBIfam" id="TIGR02098">
    <property type="entry name" value="MJ0042_CXXC"/>
    <property type="match status" value="1"/>
</dbReference>
<feature type="transmembrane region" description="Helical" evidence="2">
    <location>
        <begin position="182"/>
        <end position="204"/>
    </location>
</feature>
<accession>A0A381RD17</accession>
<protein>
    <recommendedName>
        <fullName evidence="4">Zinc finger/thioredoxin putative domain-containing protein</fullName>
    </recommendedName>
</protein>
<feature type="compositionally biased region" description="Basic and acidic residues" evidence="1">
    <location>
        <begin position="74"/>
        <end position="87"/>
    </location>
</feature>
<evidence type="ECO:0000256" key="2">
    <source>
        <dbReference type="SAM" id="Phobius"/>
    </source>
</evidence>
<feature type="region of interest" description="Disordered" evidence="1">
    <location>
        <begin position="120"/>
        <end position="172"/>
    </location>
</feature>
<feature type="compositionally biased region" description="Polar residues" evidence="1">
    <location>
        <begin position="126"/>
        <end position="139"/>
    </location>
</feature>
<dbReference type="InterPro" id="IPR011723">
    <property type="entry name" value="Znf/thioredoxin_put"/>
</dbReference>